<accession>A0AAV5SIG8</accession>
<reference evidence="1" key="1">
    <citation type="submission" date="2023-10" db="EMBL/GenBank/DDBJ databases">
        <title>Genome assembly of Pristionchus species.</title>
        <authorList>
            <person name="Yoshida K."/>
            <person name="Sommer R.J."/>
        </authorList>
    </citation>
    <scope>NUCLEOTIDE SEQUENCE</scope>
    <source>
        <strain evidence="1">RS0144</strain>
    </source>
</reference>
<name>A0AAV5SIG8_9BILA</name>
<proteinExistence type="predicted"/>
<comment type="caution">
    <text evidence="1">The sequence shown here is derived from an EMBL/GenBank/DDBJ whole genome shotgun (WGS) entry which is preliminary data.</text>
</comment>
<evidence type="ECO:0000313" key="2">
    <source>
        <dbReference type="Proteomes" id="UP001432027"/>
    </source>
</evidence>
<evidence type="ECO:0000313" key="1">
    <source>
        <dbReference type="EMBL" id="GMS82685.1"/>
    </source>
</evidence>
<sequence>SPQHFAAATLQPFGPFRNNDGLSNAYTHNLYEYEPRPTCPSCSGSKYLFCDSSHGEPRCAAKIRLNGVCTGYEQGEQPCYGGICEGVRCVDAVSWSHNRTISPERPIEFAKRIETFVITES</sequence>
<keyword evidence="2" id="KW-1185">Reference proteome</keyword>
<dbReference type="EMBL" id="BTSX01000002">
    <property type="protein sequence ID" value="GMS82685.1"/>
    <property type="molecule type" value="Genomic_DNA"/>
</dbReference>
<feature type="non-terminal residue" evidence="1">
    <location>
        <position position="121"/>
    </location>
</feature>
<gene>
    <name evidence="1" type="ORF">PENTCL1PPCAC_4860</name>
</gene>
<protein>
    <submittedName>
        <fullName evidence="1">Uncharacterized protein</fullName>
    </submittedName>
</protein>
<dbReference type="Proteomes" id="UP001432027">
    <property type="component" value="Unassembled WGS sequence"/>
</dbReference>
<dbReference type="AlphaFoldDB" id="A0AAV5SIG8"/>
<feature type="non-terminal residue" evidence="1">
    <location>
        <position position="1"/>
    </location>
</feature>
<organism evidence="1 2">
    <name type="scientific">Pristionchus entomophagus</name>
    <dbReference type="NCBI Taxonomy" id="358040"/>
    <lineage>
        <taxon>Eukaryota</taxon>
        <taxon>Metazoa</taxon>
        <taxon>Ecdysozoa</taxon>
        <taxon>Nematoda</taxon>
        <taxon>Chromadorea</taxon>
        <taxon>Rhabditida</taxon>
        <taxon>Rhabditina</taxon>
        <taxon>Diplogasteromorpha</taxon>
        <taxon>Diplogasteroidea</taxon>
        <taxon>Neodiplogasteridae</taxon>
        <taxon>Pristionchus</taxon>
    </lineage>
</organism>